<gene>
    <name evidence="2" type="ORF">GCM10017771_96430</name>
</gene>
<accession>A0A918ZX78</accession>
<dbReference type="Pfam" id="PF00754">
    <property type="entry name" value="F5_F8_type_C"/>
    <property type="match status" value="1"/>
</dbReference>
<comment type="caution">
    <text evidence="2">The sequence shown here is derived from an EMBL/GenBank/DDBJ whole genome shotgun (WGS) entry which is preliminary data.</text>
</comment>
<dbReference type="Gene3D" id="2.60.120.260">
    <property type="entry name" value="Galactose-binding domain-like"/>
    <property type="match status" value="1"/>
</dbReference>
<dbReference type="AlphaFoldDB" id="A0A918ZX78"/>
<keyword evidence="3" id="KW-1185">Reference proteome</keyword>
<feature type="domain" description="F5/8 type C" evidence="1">
    <location>
        <begin position="1"/>
        <end position="85"/>
    </location>
</feature>
<dbReference type="Proteomes" id="UP000603227">
    <property type="component" value="Unassembled WGS sequence"/>
</dbReference>
<dbReference type="SUPFAM" id="SSF49785">
    <property type="entry name" value="Galactose-binding domain-like"/>
    <property type="match status" value="1"/>
</dbReference>
<sequence length="85" mass="9269">MDMGQTQTFNKIGLDAGGSVSDCARSSDVYVSTDGTDWTRVSSAADGQRAHLISFPTQTARYIKVVNTGDVARSWWSVAEFNVYN</sequence>
<reference evidence="2" key="2">
    <citation type="submission" date="2020-09" db="EMBL/GenBank/DDBJ databases">
        <authorList>
            <person name="Sun Q."/>
            <person name="Zhou Y."/>
        </authorList>
    </citation>
    <scope>NUCLEOTIDE SEQUENCE</scope>
    <source>
        <strain evidence="2">CGMCC 4.7403</strain>
    </source>
</reference>
<protein>
    <recommendedName>
        <fullName evidence="1">F5/8 type C domain-containing protein</fullName>
    </recommendedName>
</protein>
<evidence type="ECO:0000313" key="3">
    <source>
        <dbReference type="Proteomes" id="UP000603227"/>
    </source>
</evidence>
<dbReference type="EMBL" id="BNAT01000088">
    <property type="protein sequence ID" value="GHE72533.1"/>
    <property type="molecule type" value="Genomic_DNA"/>
</dbReference>
<dbReference type="InterPro" id="IPR000421">
    <property type="entry name" value="FA58C"/>
</dbReference>
<name>A0A918ZX78_9ACTN</name>
<organism evidence="2 3">
    <name type="scientific">Streptomyces capitiformicae</name>
    <dbReference type="NCBI Taxonomy" id="2014920"/>
    <lineage>
        <taxon>Bacteria</taxon>
        <taxon>Bacillati</taxon>
        <taxon>Actinomycetota</taxon>
        <taxon>Actinomycetes</taxon>
        <taxon>Kitasatosporales</taxon>
        <taxon>Streptomycetaceae</taxon>
        <taxon>Streptomyces</taxon>
    </lineage>
</organism>
<dbReference type="PROSITE" id="PS50022">
    <property type="entry name" value="FA58C_3"/>
    <property type="match status" value="1"/>
</dbReference>
<evidence type="ECO:0000313" key="2">
    <source>
        <dbReference type="EMBL" id="GHE72533.1"/>
    </source>
</evidence>
<evidence type="ECO:0000259" key="1">
    <source>
        <dbReference type="PROSITE" id="PS50022"/>
    </source>
</evidence>
<proteinExistence type="predicted"/>
<reference evidence="2" key="1">
    <citation type="journal article" date="2014" name="Int. J. Syst. Evol. Microbiol.">
        <title>Complete genome sequence of Corynebacterium casei LMG S-19264T (=DSM 44701T), isolated from a smear-ripened cheese.</title>
        <authorList>
            <consortium name="US DOE Joint Genome Institute (JGI-PGF)"/>
            <person name="Walter F."/>
            <person name="Albersmeier A."/>
            <person name="Kalinowski J."/>
            <person name="Ruckert C."/>
        </authorList>
    </citation>
    <scope>NUCLEOTIDE SEQUENCE</scope>
    <source>
        <strain evidence="2">CGMCC 4.7403</strain>
    </source>
</reference>
<dbReference type="InterPro" id="IPR008979">
    <property type="entry name" value="Galactose-bd-like_sf"/>
</dbReference>